<dbReference type="Proteomes" id="UP000326041">
    <property type="component" value="Chromosome"/>
</dbReference>
<proteinExistence type="predicted"/>
<evidence type="ECO:0000313" key="1">
    <source>
        <dbReference type="EMBL" id="QEV05008.1"/>
    </source>
</evidence>
<name>A0ABX6ASK9_9ACTN</name>
<gene>
    <name evidence="1" type="ORF">CP972_04310</name>
</gene>
<organism evidence="1 2">
    <name type="scientific">Streptomyces prasinus</name>
    <dbReference type="NCBI Taxonomy" id="67345"/>
    <lineage>
        <taxon>Bacteria</taxon>
        <taxon>Bacillati</taxon>
        <taxon>Actinomycetota</taxon>
        <taxon>Actinomycetes</taxon>
        <taxon>Kitasatosporales</taxon>
        <taxon>Streptomycetaceae</taxon>
        <taxon>Streptomyces</taxon>
    </lineage>
</organism>
<dbReference type="EMBL" id="CP023697">
    <property type="protein sequence ID" value="QEV05008.1"/>
    <property type="molecule type" value="Genomic_DNA"/>
</dbReference>
<reference evidence="1 2" key="1">
    <citation type="submission" date="2017-09" db="EMBL/GenBank/DDBJ databases">
        <authorList>
            <person name="Lee N."/>
            <person name="Cho B.-K."/>
        </authorList>
    </citation>
    <scope>NUCLEOTIDE SEQUENCE [LARGE SCALE GENOMIC DNA]</scope>
    <source>
        <strain evidence="1 2">ATCC 13879</strain>
    </source>
</reference>
<keyword evidence="2" id="KW-1185">Reference proteome</keyword>
<evidence type="ECO:0000313" key="2">
    <source>
        <dbReference type="Proteomes" id="UP000326041"/>
    </source>
</evidence>
<protein>
    <submittedName>
        <fullName evidence="1">L-tyrosine 3-hydroxylase</fullName>
    </submittedName>
</protein>
<accession>A0ABX6ASK9</accession>
<sequence>MSALDTGVVVDRVPTTNCWEYGGHPYALEPLALPPLRPPRRTLDDPAPIMALSKRLRQLDSDDSGSSLPRPRRGDAELDRLFWFRWVTGHQITFAIWQLLAGVVDEANTPEADLERIAHDARPLVAGYTGMLLYTGSPTREIYEQVIRAPLARQHVSMSGAWARDYGPIRPLLRGRVELGSGTQAKTLRSECLLVEQVHEGIALKLVPSGVSLMQENGARRGTWQMPRKALCCLYDNVFLTHRMPVTYEAVVRQLIRRIHAVILDINTNGLDPLSGSGGREDPDQLSTHEVVERKQSLVQDLSELIVQTGQGGATPCR</sequence>